<evidence type="ECO:0000313" key="2">
    <source>
        <dbReference type="Proteomes" id="UP000017836"/>
    </source>
</evidence>
<dbReference type="Proteomes" id="UP000017836">
    <property type="component" value="Unassembled WGS sequence"/>
</dbReference>
<name>W1Q0I3_AMBTC</name>
<reference evidence="2" key="1">
    <citation type="journal article" date="2013" name="Science">
        <title>The Amborella genome and the evolution of flowering plants.</title>
        <authorList>
            <consortium name="Amborella Genome Project"/>
        </authorList>
    </citation>
    <scope>NUCLEOTIDE SEQUENCE [LARGE SCALE GENOMIC DNA]</scope>
</reference>
<proteinExistence type="predicted"/>
<protein>
    <submittedName>
        <fullName evidence="1">Uncharacterized protein</fullName>
    </submittedName>
</protein>
<dbReference type="Gramene" id="ERN13926">
    <property type="protein sequence ID" value="ERN13926"/>
    <property type="gene ID" value="AMTR_s00021p00118160"/>
</dbReference>
<accession>W1Q0I3</accession>
<dbReference type="EMBL" id="KI392560">
    <property type="protein sequence ID" value="ERN13926.1"/>
    <property type="molecule type" value="Genomic_DNA"/>
</dbReference>
<dbReference type="AlphaFoldDB" id="W1Q0I3"/>
<keyword evidence="2" id="KW-1185">Reference proteome</keyword>
<dbReference type="HOGENOM" id="CLU_139382_0_0_1"/>
<evidence type="ECO:0000313" key="1">
    <source>
        <dbReference type="EMBL" id="ERN13926.1"/>
    </source>
</evidence>
<organism evidence="1 2">
    <name type="scientific">Amborella trichopoda</name>
    <dbReference type="NCBI Taxonomy" id="13333"/>
    <lineage>
        <taxon>Eukaryota</taxon>
        <taxon>Viridiplantae</taxon>
        <taxon>Streptophyta</taxon>
        <taxon>Embryophyta</taxon>
        <taxon>Tracheophyta</taxon>
        <taxon>Spermatophyta</taxon>
        <taxon>Magnoliopsida</taxon>
        <taxon>Amborellales</taxon>
        <taxon>Amborellaceae</taxon>
        <taxon>Amborella</taxon>
    </lineage>
</organism>
<sequence length="119" mass="12878">MDPLAVVVIEEEEGALGGGTNALGPLDGESEIVASVEEYLSCVIVQTDHPVPLNSIMQEDRPLLFHFTAAPQEALVESNAIVEDPVDPIAQKVESLAADCEMHFNIPIRIVFQEIIAKK</sequence>
<gene>
    <name evidence="1" type="ORF">AMTR_s00021p00118160</name>
</gene>